<dbReference type="AlphaFoldDB" id="A0A165FCQ7"/>
<dbReference type="Proteomes" id="UP000076842">
    <property type="component" value="Unassembled WGS sequence"/>
</dbReference>
<proteinExistence type="predicted"/>
<name>A0A165FCQ7_9BASI</name>
<dbReference type="InParanoid" id="A0A165FCQ7"/>
<evidence type="ECO:0000313" key="2">
    <source>
        <dbReference type="EMBL" id="KZT56558.1"/>
    </source>
</evidence>
<evidence type="ECO:0000256" key="1">
    <source>
        <dbReference type="SAM" id="MobiDB-lite"/>
    </source>
</evidence>
<gene>
    <name evidence="2" type="ORF">CALCODRAFT_497352</name>
</gene>
<reference evidence="2 3" key="1">
    <citation type="journal article" date="2016" name="Mol. Biol. Evol.">
        <title>Comparative Genomics of Early-Diverging Mushroom-Forming Fungi Provides Insights into the Origins of Lignocellulose Decay Capabilities.</title>
        <authorList>
            <person name="Nagy L.G."/>
            <person name="Riley R."/>
            <person name="Tritt A."/>
            <person name="Adam C."/>
            <person name="Daum C."/>
            <person name="Floudas D."/>
            <person name="Sun H."/>
            <person name="Yadav J.S."/>
            <person name="Pangilinan J."/>
            <person name="Larsson K.H."/>
            <person name="Matsuura K."/>
            <person name="Barry K."/>
            <person name="Labutti K."/>
            <person name="Kuo R."/>
            <person name="Ohm R.A."/>
            <person name="Bhattacharya S.S."/>
            <person name="Shirouzu T."/>
            <person name="Yoshinaga Y."/>
            <person name="Martin F.M."/>
            <person name="Grigoriev I.V."/>
            <person name="Hibbett D.S."/>
        </authorList>
    </citation>
    <scope>NUCLEOTIDE SEQUENCE [LARGE SCALE GENOMIC DNA]</scope>
    <source>
        <strain evidence="2 3">HHB12733</strain>
    </source>
</reference>
<feature type="compositionally biased region" description="Acidic residues" evidence="1">
    <location>
        <begin position="762"/>
        <end position="781"/>
    </location>
</feature>
<feature type="region of interest" description="Disordered" evidence="1">
    <location>
        <begin position="734"/>
        <end position="859"/>
    </location>
</feature>
<accession>A0A165FCQ7</accession>
<keyword evidence="3" id="KW-1185">Reference proteome</keyword>
<dbReference type="EMBL" id="KV423976">
    <property type="protein sequence ID" value="KZT56558.1"/>
    <property type="molecule type" value="Genomic_DNA"/>
</dbReference>
<organism evidence="2 3">
    <name type="scientific">Calocera cornea HHB12733</name>
    <dbReference type="NCBI Taxonomy" id="1353952"/>
    <lineage>
        <taxon>Eukaryota</taxon>
        <taxon>Fungi</taxon>
        <taxon>Dikarya</taxon>
        <taxon>Basidiomycota</taxon>
        <taxon>Agaricomycotina</taxon>
        <taxon>Dacrymycetes</taxon>
        <taxon>Dacrymycetales</taxon>
        <taxon>Dacrymycetaceae</taxon>
        <taxon>Calocera</taxon>
    </lineage>
</organism>
<feature type="compositionally biased region" description="Acidic residues" evidence="1">
    <location>
        <begin position="740"/>
        <end position="753"/>
    </location>
</feature>
<sequence>MPGAEDPRKVAAMLRTFDDTVIQQTAATIANRLCYLVAKIEITEKTNPRVYERQLRVVTESAMEQFANAFDNNKLDGQFPMRVFTPMSNIKNIKEVLGKYPDPADPASLDLVVEVLNWDDAILGAGNHRLKGSQYWGRTRGKSGVEMQWSVEFYPKELLDDNDPDHRVWLPIIQYLTSNTKPLAILPTFARNWTEAIHTLEITQYSDAGYKLALTHLTANSTNKQALSDPTKRDLITRLMRVPGWDTLKSGANLLDALINRVPEIGEWLLRGTLDIIFDESLRTFDGKVLDVFTKNMTIGGFTDIYSLHNFHNGDGKAPWASYRIPRNTGPYHQHVAEALEHLFLPPTNVEKAKFAPDIYTYRSAITKAITERCKALGHDFVLVTPGNFKREVEKWERFAPLLYAKAAHLEITILSSGPGSRVQNAPHRMPGPLMCILNAAEATSLDTPKGMERFTKLAAQYSPNTKKAWMTSQQNELKANLRKKELSTELTPLTIMAKFDQYPSTFGQKWGTYLQSVRNWSEGVEPPKEGRPEHFDIVYPVLARYMRHIQWTYTGTVRTIEERILTRVLGPMHVQEKYLPGLMSNAEWRADYAILRSTWGAGVPPTTLFDMGADWAVAKRKRAEVNADALQDAADGITSEILKALEPVAIKYFKDADGRKAFTSDAIRGAMTRIKEAAKGKLQETKAAAQASEASTKATASQKAEENRLLKAQQAFDKASLEGKKKILARLSQSMSGTQEDEADDLEDEDEPVNVRRFIDDEAEDDRMDDEEEEPEDDENERGSSLSGFIVPDSQEYEPSHVDETEDGEIEEPHTPAHQRSGKKTAPPIVAPRRGKFASPPWSAGHSVSGPIGSLPTS</sequence>
<evidence type="ECO:0000313" key="3">
    <source>
        <dbReference type="Proteomes" id="UP000076842"/>
    </source>
</evidence>
<protein>
    <submittedName>
        <fullName evidence="2">Uncharacterized protein</fullName>
    </submittedName>
</protein>